<dbReference type="EMBL" id="CAACVS010000196">
    <property type="protein sequence ID" value="VEU38963.1"/>
    <property type="molecule type" value="Genomic_DNA"/>
</dbReference>
<keyword evidence="2 6" id="KW-0812">Transmembrane</keyword>
<evidence type="ECO:0000313" key="8">
    <source>
        <dbReference type="Proteomes" id="UP000291116"/>
    </source>
</evidence>
<dbReference type="PANTHER" id="PTHR11040">
    <property type="entry name" value="ZINC/IRON TRANSPORTER"/>
    <property type="match status" value="1"/>
</dbReference>
<evidence type="ECO:0000256" key="2">
    <source>
        <dbReference type="ARBA" id="ARBA00022692"/>
    </source>
</evidence>
<evidence type="ECO:0000256" key="4">
    <source>
        <dbReference type="ARBA" id="ARBA00023136"/>
    </source>
</evidence>
<dbReference type="OrthoDB" id="448280at2759"/>
<name>A0A448ZA74_9STRA</name>
<protein>
    <recommendedName>
        <fullName evidence="9">Zinc/iron permease</fullName>
    </recommendedName>
</protein>
<dbReference type="GO" id="GO:0016020">
    <property type="term" value="C:membrane"/>
    <property type="evidence" value="ECO:0007669"/>
    <property type="project" value="UniProtKB-SubCell"/>
</dbReference>
<sequence length="208" mass="22672">TIPKKKIDIHHRRSTSGTNSVLDSMRDYSFSYQHPVHYHESHLVNHAKGSLLSSVLLLTALSFHSLFEALAIGVATDTASITSTTSAVLAHKAFAGYALGSAMVASHMRELHVLVLSFVFGLCSIAGVFLGIFLLPAIDADNSVTVIGIIQAMVSGTFLYVSIVEIAMKELMTHREGKSDLPIQTWQIRKLLGFLVGYLMMSVLAIWV</sequence>
<dbReference type="Pfam" id="PF02535">
    <property type="entry name" value="Zip"/>
    <property type="match status" value="1"/>
</dbReference>
<keyword evidence="8" id="KW-1185">Reference proteome</keyword>
<dbReference type="InterPro" id="IPR003689">
    <property type="entry name" value="ZIP"/>
</dbReference>
<organism evidence="7 8">
    <name type="scientific">Pseudo-nitzschia multistriata</name>
    <dbReference type="NCBI Taxonomy" id="183589"/>
    <lineage>
        <taxon>Eukaryota</taxon>
        <taxon>Sar</taxon>
        <taxon>Stramenopiles</taxon>
        <taxon>Ochrophyta</taxon>
        <taxon>Bacillariophyta</taxon>
        <taxon>Bacillariophyceae</taxon>
        <taxon>Bacillariophycidae</taxon>
        <taxon>Bacillariales</taxon>
        <taxon>Bacillariaceae</taxon>
        <taxon>Pseudo-nitzschia</taxon>
    </lineage>
</organism>
<feature type="region of interest" description="Disordered" evidence="5">
    <location>
        <begin position="1"/>
        <end position="20"/>
    </location>
</feature>
<dbReference type="Proteomes" id="UP000291116">
    <property type="component" value="Unassembled WGS sequence"/>
</dbReference>
<evidence type="ECO:0008006" key="9">
    <source>
        <dbReference type="Google" id="ProtNLM"/>
    </source>
</evidence>
<dbReference type="AlphaFoldDB" id="A0A448ZA74"/>
<feature type="transmembrane region" description="Helical" evidence="6">
    <location>
        <begin position="144"/>
        <end position="167"/>
    </location>
</feature>
<comment type="subcellular location">
    <subcellularLocation>
        <location evidence="1">Membrane</location>
        <topology evidence="1">Multi-pass membrane protein</topology>
    </subcellularLocation>
</comment>
<feature type="transmembrane region" description="Helical" evidence="6">
    <location>
        <begin position="111"/>
        <end position="138"/>
    </location>
</feature>
<evidence type="ECO:0000256" key="6">
    <source>
        <dbReference type="SAM" id="Phobius"/>
    </source>
</evidence>
<evidence type="ECO:0000313" key="7">
    <source>
        <dbReference type="EMBL" id="VEU38963.1"/>
    </source>
</evidence>
<evidence type="ECO:0000256" key="1">
    <source>
        <dbReference type="ARBA" id="ARBA00004141"/>
    </source>
</evidence>
<reference evidence="7 8" key="1">
    <citation type="submission" date="2019-01" db="EMBL/GenBank/DDBJ databases">
        <authorList>
            <person name="Ferrante I. M."/>
        </authorList>
    </citation>
    <scope>NUCLEOTIDE SEQUENCE [LARGE SCALE GENOMIC DNA]</scope>
    <source>
        <strain evidence="7 8">B856</strain>
    </source>
</reference>
<accession>A0A448ZA74</accession>
<proteinExistence type="predicted"/>
<gene>
    <name evidence="7" type="ORF">PSNMU_V1.4_AUG-EV-PASAV3_0057980</name>
</gene>
<feature type="transmembrane region" description="Helical" evidence="6">
    <location>
        <begin position="188"/>
        <end position="207"/>
    </location>
</feature>
<evidence type="ECO:0000256" key="5">
    <source>
        <dbReference type="SAM" id="MobiDB-lite"/>
    </source>
</evidence>
<evidence type="ECO:0000256" key="3">
    <source>
        <dbReference type="ARBA" id="ARBA00022989"/>
    </source>
</evidence>
<keyword evidence="4 6" id="KW-0472">Membrane</keyword>
<feature type="non-terminal residue" evidence="7">
    <location>
        <position position="1"/>
    </location>
</feature>
<dbReference type="GO" id="GO:0005385">
    <property type="term" value="F:zinc ion transmembrane transporter activity"/>
    <property type="evidence" value="ECO:0007669"/>
    <property type="project" value="TreeGrafter"/>
</dbReference>
<keyword evidence="3 6" id="KW-1133">Transmembrane helix</keyword>
<dbReference type="PANTHER" id="PTHR11040:SF140">
    <property type="entry name" value="ZRT (ZRT), IRT- (IRT-) LIKE PROTEIN TRANSPORTER"/>
    <property type="match status" value="1"/>
</dbReference>